<evidence type="ECO:0000313" key="3">
    <source>
        <dbReference type="Proteomes" id="UP000507222"/>
    </source>
</evidence>
<keyword evidence="1" id="KW-0472">Membrane</keyword>
<protein>
    <submittedName>
        <fullName evidence="2">Uncharacterized protein</fullName>
    </submittedName>
</protein>
<organism evidence="2 3">
    <name type="scientific">Prunus armeniaca</name>
    <name type="common">Apricot</name>
    <name type="synonym">Armeniaca vulgaris</name>
    <dbReference type="NCBI Taxonomy" id="36596"/>
    <lineage>
        <taxon>Eukaryota</taxon>
        <taxon>Viridiplantae</taxon>
        <taxon>Streptophyta</taxon>
        <taxon>Embryophyta</taxon>
        <taxon>Tracheophyta</taxon>
        <taxon>Spermatophyta</taxon>
        <taxon>Magnoliopsida</taxon>
        <taxon>eudicotyledons</taxon>
        <taxon>Gunneridae</taxon>
        <taxon>Pentapetalae</taxon>
        <taxon>rosids</taxon>
        <taxon>fabids</taxon>
        <taxon>Rosales</taxon>
        <taxon>Rosaceae</taxon>
        <taxon>Amygdaloideae</taxon>
        <taxon>Amygdaleae</taxon>
        <taxon>Prunus</taxon>
    </lineage>
</organism>
<keyword evidence="1" id="KW-1133">Transmembrane helix</keyword>
<keyword evidence="1" id="KW-0812">Transmembrane</keyword>
<name>A0A6J5UK64_PRUAR</name>
<dbReference type="EMBL" id="CAEKDK010000003">
    <property type="protein sequence ID" value="CAB4274508.1"/>
    <property type="molecule type" value="Genomic_DNA"/>
</dbReference>
<proteinExistence type="predicted"/>
<evidence type="ECO:0000313" key="2">
    <source>
        <dbReference type="EMBL" id="CAB4274508.1"/>
    </source>
</evidence>
<feature type="transmembrane region" description="Helical" evidence="1">
    <location>
        <begin position="122"/>
        <end position="142"/>
    </location>
</feature>
<accession>A0A6J5UK64</accession>
<gene>
    <name evidence="2" type="ORF">CURHAP_LOCUS23040</name>
</gene>
<sequence>MPCRSSLHQGLFQASSWCGLAVGRAAYKRLFGWWWGGRRPGGATCKSELEVSKGSARSRFRFWLSCGNLVIVAGEVEFSMRWYHGMFASVGEGAKEGWVGCTVVEKHKNRVFCGLLHMRDGIMLTFGCSGSAMVFVCLGTILKCEVRDSSRDEAGKFSKREDAG</sequence>
<dbReference type="Proteomes" id="UP000507222">
    <property type="component" value="Unassembled WGS sequence"/>
</dbReference>
<dbReference type="AlphaFoldDB" id="A0A6J5UK64"/>
<reference evidence="2 3" key="1">
    <citation type="submission" date="2020-05" db="EMBL/GenBank/DDBJ databases">
        <authorList>
            <person name="Campoy J."/>
            <person name="Schneeberger K."/>
            <person name="Spophaly S."/>
        </authorList>
    </citation>
    <scope>NUCLEOTIDE SEQUENCE [LARGE SCALE GENOMIC DNA]</scope>
    <source>
        <strain evidence="2">PruArmRojPasFocal</strain>
    </source>
</reference>
<evidence type="ECO:0000256" key="1">
    <source>
        <dbReference type="SAM" id="Phobius"/>
    </source>
</evidence>